<name>A0A1Y1ZJI4_9PLEO</name>
<keyword evidence="2" id="KW-0479">Metal-binding</keyword>
<evidence type="ECO:0000313" key="6">
    <source>
        <dbReference type="EMBL" id="ORY10187.1"/>
    </source>
</evidence>
<protein>
    <recommendedName>
        <fullName evidence="5">Metallo-beta-lactamase domain-containing protein</fullName>
    </recommendedName>
</protein>
<keyword evidence="3" id="KW-0378">Hydrolase</keyword>
<dbReference type="GO" id="GO:0016787">
    <property type="term" value="F:hydrolase activity"/>
    <property type="evidence" value="ECO:0007669"/>
    <property type="project" value="UniProtKB-KW"/>
</dbReference>
<evidence type="ECO:0000256" key="1">
    <source>
        <dbReference type="ARBA" id="ARBA00007749"/>
    </source>
</evidence>
<accession>A0A1Y1ZJI4</accession>
<dbReference type="InterPro" id="IPR051013">
    <property type="entry name" value="MBL_superfamily_lactonases"/>
</dbReference>
<evidence type="ECO:0000259" key="5">
    <source>
        <dbReference type="Pfam" id="PF00753"/>
    </source>
</evidence>
<dbReference type="AlphaFoldDB" id="A0A1Y1ZJI4"/>
<dbReference type="OrthoDB" id="10250730at2759"/>
<evidence type="ECO:0000256" key="4">
    <source>
        <dbReference type="ARBA" id="ARBA00022833"/>
    </source>
</evidence>
<dbReference type="Gene3D" id="3.60.15.10">
    <property type="entry name" value="Ribonuclease Z/Hydroxyacylglutathione hydrolase-like"/>
    <property type="match status" value="1"/>
</dbReference>
<dbReference type="InterPro" id="IPR036866">
    <property type="entry name" value="RibonucZ/Hydroxyglut_hydro"/>
</dbReference>
<keyword evidence="4" id="KW-0862">Zinc</keyword>
<dbReference type="Pfam" id="PF00753">
    <property type="entry name" value="Lactamase_B"/>
    <property type="match status" value="1"/>
</dbReference>
<dbReference type="Proteomes" id="UP000193144">
    <property type="component" value="Unassembled WGS sequence"/>
</dbReference>
<feature type="domain" description="Metallo-beta-lactamase" evidence="5">
    <location>
        <begin position="24"/>
        <end position="186"/>
    </location>
</feature>
<dbReference type="PANTHER" id="PTHR42978">
    <property type="entry name" value="QUORUM-QUENCHING LACTONASE YTNP-RELATED-RELATED"/>
    <property type="match status" value="1"/>
</dbReference>
<proteinExistence type="inferred from homology"/>
<organism evidence="6 7">
    <name type="scientific">Clohesyomyces aquaticus</name>
    <dbReference type="NCBI Taxonomy" id="1231657"/>
    <lineage>
        <taxon>Eukaryota</taxon>
        <taxon>Fungi</taxon>
        <taxon>Dikarya</taxon>
        <taxon>Ascomycota</taxon>
        <taxon>Pezizomycotina</taxon>
        <taxon>Dothideomycetes</taxon>
        <taxon>Pleosporomycetidae</taxon>
        <taxon>Pleosporales</taxon>
        <taxon>Lindgomycetaceae</taxon>
        <taxon>Clohesyomyces</taxon>
    </lineage>
</organism>
<dbReference type="EMBL" id="MCFA01000076">
    <property type="protein sequence ID" value="ORY10187.1"/>
    <property type="molecule type" value="Genomic_DNA"/>
</dbReference>
<dbReference type="STRING" id="1231657.A0A1Y1ZJI4"/>
<feature type="non-terminal residue" evidence="6">
    <location>
        <position position="1"/>
    </location>
</feature>
<reference evidence="6 7" key="1">
    <citation type="submission" date="2016-07" db="EMBL/GenBank/DDBJ databases">
        <title>Pervasive Adenine N6-methylation of Active Genes in Fungi.</title>
        <authorList>
            <consortium name="DOE Joint Genome Institute"/>
            <person name="Mondo S.J."/>
            <person name="Dannebaum R.O."/>
            <person name="Kuo R.C."/>
            <person name="Labutti K."/>
            <person name="Haridas S."/>
            <person name="Kuo A."/>
            <person name="Salamov A."/>
            <person name="Ahrendt S.R."/>
            <person name="Lipzen A."/>
            <person name="Sullivan W."/>
            <person name="Andreopoulos W.B."/>
            <person name="Clum A."/>
            <person name="Lindquist E."/>
            <person name="Daum C."/>
            <person name="Ramamoorthy G.K."/>
            <person name="Gryganskyi A."/>
            <person name="Culley D."/>
            <person name="Magnuson J.K."/>
            <person name="James T.Y."/>
            <person name="O'Malley M.A."/>
            <person name="Stajich J.E."/>
            <person name="Spatafora J.W."/>
            <person name="Visel A."/>
            <person name="Grigoriev I.V."/>
        </authorList>
    </citation>
    <scope>NUCLEOTIDE SEQUENCE [LARGE SCALE GENOMIC DNA]</scope>
    <source>
        <strain evidence="6 7">CBS 115471</strain>
    </source>
</reference>
<evidence type="ECO:0000256" key="2">
    <source>
        <dbReference type="ARBA" id="ARBA00022723"/>
    </source>
</evidence>
<evidence type="ECO:0000313" key="7">
    <source>
        <dbReference type="Proteomes" id="UP000193144"/>
    </source>
</evidence>
<dbReference type="SUPFAM" id="SSF56281">
    <property type="entry name" value="Metallo-hydrolase/oxidoreductase"/>
    <property type="match status" value="1"/>
</dbReference>
<dbReference type="PANTHER" id="PTHR42978:SF5">
    <property type="entry name" value="METALLO-BETA-LACTAMASE DOMAIN-CONTAINING PROTEIN"/>
    <property type="match status" value="1"/>
</dbReference>
<dbReference type="InterPro" id="IPR001279">
    <property type="entry name" value="Metallo-B-lactamas"/>
</dbReference>
<dbReference type="GO" id="GO:0046872">
    <property type="term" value="F:metal ion binding"/>
    <property type="evidence" value="ECO:0007669"/>
    <property type="project" value="UniProtKB-KW"/>
</dbReference>
<feature type="non-terminal residue" evidence="6">
    <location>
        <position position="221"/>
    </location>
</feature>
<sequence length="221" mass="23832">TLVYLIPKFFWECKSASFGGIDAPVYSFLVSNSTRHVLFDLGVRVDPTSYAPKTTKLIEDATHVTNTGRDVRSILDSDTSGLGVRSTDIEAIIWSHNHFDHVGDPSRFPSSTELVVGPGVKSASWPGYPSKINGSLLDSDAAGRCVREVQFASTGLKVGGFDAFDFFSGGSFYLLDAPGHCKGHVRGLARNSVNPPSFVFMSADACHHPGLLRPTAQFPLP</sequence>
<comment type="caution">
    <text evidence="6">The sequence shown here is derived from an EMBL/GenBank/DDBJ whole genome shotgun (WGS) entry which is preliminary data.</text>
</comment>
<evidence type="ECO:0000256" key="3">
    <source>
        <dbReference type="ARBA" id="ARBA00022801"/>
    </source>
</evidence>
<gene>
    <name evidence="6" type="ORF">BCR34DRAFT_435447</name>
</gene>
<keyword evidence="7" id="KW-1185">Reference proteome</keyword>
<dbReference type="CDD" id="cd07730">
    <property type="entry name" value="metallo-hydrolase-like_MBL-fold"/>
    <property type="match status" value="1"/>
</dbReference>
<comment type="similarity">
    <text evidence="1">Belongs to the metallo-beta-lactamase superfamily.</text>
</comment>